<comment type="caution">
    <text evidence="1">The sequence shown here is derived from an EMBL/GenBank/DDBJ whole genome shotgun (WGS) entry which is preliminary data.</text>
</comment>
<dbReference type="InterPro" id="IPR036591">
    <property type="entry name" value="YggU-like_sf"/>
</dbReference>
<accession>X1J6T7</accession>
<dbReference type="EMBL" id="BARU01032703">
    <property type="protein sequence ID" value="GAH74034.1"/>
    <property type="molecule type" value="Genomic_DNA"/>
</dbReference>
<gene>
    <name evidence="1" type="ORF">S03H2_51537</name>
</gene>
<organism evidence="1">
    <name type="scientific">marine sediment metagenome</name>
    <dbReference type="NCBI Taxonomy" id="412755"/>
    <lineage>
        <taxon>unclassified sequences</taxon>
        <taxon>metagenomes</taxon>
        <taxon>ecological metagenomes</taxon>
    </lineage>
</organism>
<proteinExistence type="predicted"/>
<feature type="non-terminal residue" evidence="1">
    <location>
        <position position="41"/>
    </location>
</feature>
<evidence type="ECO:0000313" key="1">
    <source>
        <dbReference type="EMBL" id="GAH74034.1"/>
    </source>
</evidence>
<sequence length="41" mass="4537">MVESEPARIVVRVQPNAGENEVTRFKDGVLFIRISALPIKG</sequence>
<name>X1J6T7_9ZZZZ</name>
<dbReference type="Gene3D" id="3.30.1200.10">
    <property type="entry name" value="YggU-like"/>
    <property type="match status" value="1"/>
</dbReference>
<reference evidence="1" key="1">
    <citation type="journal article" date="2014" name="Front. Microbiol.">
        <title>High frequency of phylogenetically diverse reductive dehalogenase-homologous genes in deep subseafloor sedimentary metagenomes.</title>
        <authorList>
            <person name="Kawai M."/>
            <person name="Futagami T."/>
            <person name="Toyoda A."/>
            <person name="Takaki Y."/>
            <person name="Nishi S."/>
            <person name="Hori S."/>
            <person name="Arai W."/>
            <person name="Tsubouchi T."/>
            <person name="Morono Y."/>
            <person name="Uchiyama I."/>
            <person name="Ito T."/>
            <person name="Fujiyama A."/>
            <person name="Inagaki F."/>
            <person name="Takami H."/>
        </authorList>
    </citation>
    <scope>NUCLEOTIDE SEQUENCE</scope>
    <source>
        <strain evidence="1">Expedition CK06-06</strain>
    </source>
</reference>
<dbReference type="AlphaFoldDB" id="X1J6T7"/>
<dbReference type="SUPFAM" id="SSF69786">
    <property type="entry name" value="YggU-like"/>
    <property type="match status" value="1"/>
</dbReference>
<protein>
    <submittedName>
        <fullName evidence="1">Uncharacterized protein</fullName>
    </submittedName>
</protein>